<dbReference type="EMBL" id="FOTW01000009">
    <property type="protein sequence ID" value="SFL88743.1"/>
    <property type="molecule type" value="Genomic_DNA"/>
</dbReference>
<keyword evidence="3" id="KW-1185">Reference proteome</keyword>
<dbReference type="Proteomes" id="UP000199470">
    <property type="component" value="Unassembled WGS sequence"/>
</dbReference>
<dbReference type="InterPro" id="IPR036388">
    <property type="entry name" value="WH-like_DNA-bd_sf"/>
</dbReference>
<dbReference type="STRING" id="758825.SAMN02982985_01880"/>
<dbReference type="SUPFAM" id="SSF46785">
    <property type="entry name" value="Winged helix' DNA-binding domain"/>
    <property type="match status" value="1"/>
</dbReference>
<evidence type="ECO:0000313" key="2">
    <source>
        <dbReference type="EMBL" id="SFL88743.1"/>
    </source>
</evidence>
<dbReference type="GO" id="GO:0003677">
    <property type="term" value="F:DNA binding"/>
    <property type="evidence" value="ECO:0007669"/>
    <property type="project" value="UniProtKB-KW"/>
</dbReference>
<feature type="domain" description="HTH marR-type" evidence="1">
    <location>
        <begin position="13"/>
        <end position="145"/>
    </location>
</feature>
<keyword evidence="2" id="KW-0238">DNA-binding</keyword>
<dbReference type="InterPro" id="IPR000835">
    <property type="entry name" value="HTH_MarR-typ"/>
</dbReference>
<dbReference type="InterPro" id="IPR039422">
    <property type="entry name" value="MarR/SlyA-like"/>
</dbReference>
<dbReference type="PRINTS" id="PR00598">
    <property type="entry name" value="HTHMARR"/>
</dbReference>
<dbReference type="GO" id="GO:0003700">
    <property type="term" value="F:DNA-binding transcription factor activity"/>
    <property type="evidence" value="ECO:0007669"/>
    <property type="project" value="InterPro"/>
</dbReference>
<dbReference type="GO" id="GO:0006950">
    <property type="term" value="P:response to stress"/>
    <property type="evidence" value="ECO:0007669"/>
    <property type="project" value="TreeGrafter"/>
</dbReference>
<dbReference type="OrthoDB" id="6195716at2"/>
<dbReference type="AlphaFoldDB" id="A0A1I4LD66"/>
<dbReference type="PROSITE" id="PS50995">
    <property type="entry name" value="HTH_MARR_2"/>
    <property type="match status" value="1"/>
</dbReference>
<gene>
    <name evidence="2" type="ORF">SAMN02982985_01880</name>
</gene>
<organism evidence="2 3">
    <name type="scientific">Rugamonas rubra</name>
    <dbReference type="NCBI Taxonomy" id="758825"/>
    <lineage>
        <taxon>Bacteria</taxon>
        <taxon>Pseudomonadati</taxon>
        <taxon>Pseudomonadota</taxon>
        <taxon>Betaproteobacteria</taxon>
        <taxon>Burkholderiales</taxon>
        <taxon>Oxalobacteraceae</taxon>
        <taxon>Telluria group</taxon>
        <taxon>Rugamonas</taxon>
    </lineage>
</organism>
<proteinExistence type="predicted"/>
<evidence type="ECO:0000313" key="3">
    <source>
        <dbReference type="Proteomes" id="UP000199470"/>
    </source>
</evidence>
<reference evidence="2 3" key="1">
    <citation type="submission" date="2016-10" db="EMBL/GenBank/DDBJ databases">
        <authorList>
            <person name="de Groot N.N."/>
        </authorList>
    </citation>
    <scope>NUCLEOTIDE SEQUENCE [LARGE SCALE GENOMIC DNA]</scope>
    <source>
        <strain evidence="2 3">ATCC 43154</strain>
    </source>
</reference>
<name>A0A1I4LD66_9BURK</name>
<dbReference type="Gene3D" id="1.10.10.10">
    <property type="entry name" value="Winged helix-like DNA-binding domain superfamily/Winged helix DNA-binding domain"/>
    <property type="match status" value="1"/>
</dbReference>
<dbReference type="SMART" id="SM00347">
    <property type="entry name" value="HTH_MARR"/>
    <property type="match status" value="1"/>
</dbReference>
<protein>
    <submittedName>
        <fullName evidence="2">DNA-binding transcriptional regulator, MarR family</fullName>
    </submittedName>
</protein>
<sequence length="149" mass="17041">MRQIYTQKNYQPRSSIGTLVHRARVEIGDALDREMLQFDLTAAQYVVVSMLAEGRCDNAAQMCKEMPYDPGAMTRMLDRLEQKQLVRRVRSQENRRSVRLELTEAGIAIHPVLRAASIAVFNRLLHGFSVDEARQFESFLMRLLANADG</sequence>
<dbReference type="Pfam" id="PF01047">
    <property type="entry name" value="MarR"/>
    <property type="match status" value="1"/>
</dbReference>
<dbReference type="RefSeq" id="WP_093386791.1">
    <property type="nucleotide sequence ID" value="NZ_FOTW01000009.1"/>
</dbReference>
<dbReference type="InterPro" id="IPR036390">
    <property type="entry name" value="WH_DNA-bd_sf"/>
</dbReference>
<accession>A0A1I4LD66</accession>
<dbReference type="PANTHER" id="PTHR33164:SF87">
    <property type="entry name" value="MULTIPLE ANTIBIOTIC RESISTANCE PROTEIN MARR"/>
    <property type="match status" value="1"/>
</dbReference>
<evidence type="ECO:0000259" key="1">
    <source>
        <dbReference type="PROSITE" id="PS50995"/>
    </source>
</evidence>
<dbReference type="PANTHER" id="PTHR33164">
    <property type="entry name" value="TRANSCRIPTIONAL REGULATOR, MARR FAMILY"/>
    <property type="match status" value="1"/>
</dbReference>